<comment type="caution">
    <text evidence="1">The sequence shown here is derived from an EMBL/GenBank/DDBJ whole genome shotgun (WGS) entry which is preliminary data.</text>
</comment>
<accession>A0A3B0BCS0</accession>
<dbReference type="OrthoDB" id="3544267at2"/>
<evidence type="ECO:0000313" key="2">
    <source>
        <dbReference type="Proteomes" id="UP000270343"/>
    </source>
</evidence>
<dbReference type="RefSeq" id="WP_120756594.1">
    <property type="nucleotide sequence ID" value="NZ_JBFADQ010000005.1"/>
</dbReference>
<dbReference type="EMBL" id="RBAM01000007">
    <property type="protein sequence ID" value="RKN70913.1"/>
    <property type="molecule type" value="Genomic_DNA"/>
</dbReference>
<sequence length="133" mass="14124">MLSEALAAVAAASGTAVVQSAGTDAWTGLRQRVARWFGRGDEARERAELERLDRTAVALKAAAASGELVRIRDRQEAVWQDRFETLLEGLPAEQRAGVAEELRSLVAEYGVPSQAAEPVRGNALRGPTALGGV</sequence>
<reference evidence="1 2" key="1">
    <citation type="journal article" date="2015" name="Antonie Van Leeuwenhoek">
        <title>Streptomyces klenkii sp. nov., isolated from deep marine sediment.</title>
        <authorList>
            <person name="Veyisoglu A."/>
            <person name="Sahin N."/>
        </authorList>
    </citation>
    <scope>NUCLEOTIDE SEQUENCE [LARGE SCALE GENOMIC DNA]</scope>
    <source>
        <strain evidence="1 2">KCTC 29202</strain>
    </source>
</reference>
<evidence type="ECO:0000313" key="1">
    <source>
        <dbReference type="EMBL" id="RKN70913.1"/>
    </source>
</evidence>
<organism evidence="1 2">
    <name type="scientific">Streptomyces klenkii</name>
    <dbReference type="NCBI Taxonomy" id="1420899"/>
    <lineage>
        <taxon>Bacteria</taxon>
        <taxon>Bacillati</taxon>
        <taxon>Actinomycetota</taxon>
        <taxon>Actinomycetes</taxon>
        <taxon>Kitasatosporales</taxon>
        <taxon>Streptomycetaceae</taxon>
        <taxon>Streptomyces</taxon>
    </lineage>
</organism>
<name>A0A3B0BCS0_9ACTN</name>
<protein>
    <submittedName>
        <fullName evidence="1">Uncharacterized protein</fullName>
    </submittedName>
</protein>
<dbReference type="AlphaFoldDB" id="A0A3B0BCS0"/>
<keyword evidence="2" id="KW-1185">Reference proteome</keyword>
<dbReference type="Proteomes" id="UP000270343">
    <property type="component" value="Unassembled WGS sequence"/>
</dbReference>
<proteinExistence type="predicted"/>
<gene>
    <name evidence="1" type="ORF">D7231_18650</name>
</gene>